<dbReference type="Gene3D" id="3.40.720.10">
    <property type="entry name" value="Alkaline Phosphatase, subunit A"/>
    <property type="match status" value="1"/>
</dbReference>
<evidence type="ECO:0000256" key="3">
    <source>
        <dbReference type="ARBA" id="ARBA00022723"/>
    </source>
</evidence>
<accession>A0A5S3PDV7</accession>
<proteinExistence type="inferred from homology"/>
<dbReference type="Pfam" id="PF00884">
    <property type="entry name" value="Sulfatase"/>
    <property type="match status" value="1"/>
</dbReference>
<dbReference type="EMBL" id="VATY01000007">
    <property type="protein sequence ID" value="TMM52008.1"/>
    <property type="molecule type" value="Genomic_DNA"/>
</dbReference>
<dbReference type="PANTHER" id="PTHR45953">
    <property type="entry name" value="IDURONATE 2-SULFATASE"/>
    <property type="match status" value="1"/>
</dbReference>
<dbReference type="Proteomes" id="UP000310314">
    <property type="component" value="Unassembled WGS sequence"/>
</dbReference>
<keyword evidence="4 7" id="KW-0732">Signal</keyword>
<protein>
    <submittedName>
        <fullName evidence="9">Sulfatase</fullName>
    </submittedName>
</protein>
<dbReference type="GO" id="GO:0046872">
    <property type="term" value="F:metal ion binding"/>
    <property type="evidence" value="ECO:0007669"/>
    <property type="project" value="UniProtKB-KW"/>
</dbReference>
<evidence type="ECO:0000313" key="9">
    <source>
        <dbReference type="EMBL" id="TMM52008.1"/>
    </source>
</evidence>
<evidence type="ECO:0000256" key="4">
    <source>
        <dbReference type="ARBA" id="ARBA00022729"/>
    </source>
</evidence>
<dbReference type="OrthoDB" id="9763552at2"/>
<dbReference type="SUPFAM" id="SSF53649">
    <property type="entry name" value="Alkaline phosphatase-like"/>
    <property type="match status" value="1"/>
</dbReference>
<dbReference type="InterPro" id="IPR035874">
    <property type="entry name" value="IDS"/>
</dbReference>
<evidence type="ECO:0000259" key="8">
    <source>
        <dbReference type="Pfam" id="PF00884"/>
    </source>
</evidence>
<dbReference type="GO" id="GO:0005737">
    <property type="term" value="C:cytoplasm"/>
    <property type="evidence" value="ECO:0007669"/>
    <property type="project" value="TreeGrafter"/>
</dbReference>
<reference evidence="9 10" key="1">
    <citation type="submission" date="2019-05" db="EMBL/GenBank/DDBJ databases">
        <authorList>
            <person name="Zhang J.-Y."/>
            <person name="Feg X."/>
            <person name="Du Z.-J."/>
        </authorList>
    </citation>
    <scope>NUCLEOTIDE SEQUENCE [LARGE SCALE GENOMIC DNA]</scope>
    <source>
        <strain evidence="9 10">RZ26</strain>
    </source>
</reference>
<comment type="cofactor">
    <cofactor evidence="1">
        <name>Ca(2+)</name>
        <dbReference type="ChEBI" id="CHEBI:29108"/>
    </cofactor>
</comment>
<dbReference type="PROSITE" id="PS51257">
    <property type="entry name" value="PROKAR_LIPOPROTEIN"/>
    <property type="match status" value="1"/>
</dbReference>
<evidence type="ECO:0000256" key="1">
    <source>
        <dbReference type="ARBA" id="ARBA00001913"/>
    </source>
</evidence>
<dbReference type="InterPro" id="IPR000917">
    <property type="entry name" value="Sulfatase_N"/>
</dbReference>
<organism evidence="9 10">
    <name type="scientific">Maribacter algarum</name>
    <name type="common">ex Zhang et al. 2020</name>
    <dbReference type="NCBI Taxonomy" id="2578118"/>
    <lineage>
        <taxon>Bacteria</taxon>
        <taxon>Pseudomonadati</taxon>
        <taxon>Bacteroidota</taxon>
        <taxon>Flavobacteriia</taxon>
        <taxon>Flavobacteriales</taxon>
        <taxon>Flavobacteriaceae</taxon>
        <taxon>Maribacter</taxon>
    </lineage>
</organism>
<feature type="domain" description="Sulfatase N-terminal" evidence="8">
    <location>
        <begin position="34"/>
        <end position="373"/>
    </location>
</feature>
<evidence type="ECO:0000256" key="5">
    <source>
        <dbReference type="ARBA" id="ARBA00022801"/>
    </source>
</evidence>
<dbReference type="GO" id="GO:0004423">
    <property type="term" value="F:iduronate-2-sulfatase activity"/>
    <property type="evidence" value="ECO:0007669"/>
    <property type="project" value="InterPro"/>
</dbReference>
<evidence type="ECO:0000313" key="10">
    <source>
        <dbReference type="Proteomes" id="UP000310314"/>
    </source>
</evidence>
<feature type="signal peptide" evidence="7">
    <location>
        <begin position="1"/>
        <end position="18"/>
    </location>
</feature>
<evidence type="ECO:0000256" key="7">
    <source>
        <dbReference type="SAM" id="SignalP"/>
    </source>
</evidence>
<keyword evidence="5" id="KW-0378">Hydrolase</keyword>
<dbReference type="CDD" id="cd16030">
    <property type="entry name" value="iduronate-2-sulfatase"/>
    <property type="match status" value="1"/>
</dbReference>
<name>A0A5S3PDV7_9FLAO</name>
<feature type="chain" id="PRO_5024328762" evidence="7">
    <location>
        <begin position="19"/>
        <end position="473"/>
    </location>
</feature>
<comment type="caution">
    <text evidence="9">The sequence shown here is derived from an EMBL/GenBank/DDBJ whole genome shotgun (WGS) entry which is preliminary data.</text>
</comment>
<keyword evidence="3" id="KW-0479">Metal-binding</keyword>
<keyword evidence="6" id="KW-0106">Calcium</keyword>
<dbReference type="InterPro" id="IPR017850">
    <property type="entry name" value="Alkaline_phosphatase_core_sf"/>
</dbReference>
<keyword evidence="10" id="KW-1185">Reference proteome</keyword>
<sequence length="473" mass="53946">MRCAILFVLASIFLLACKAEQKEQNEEKIQQQQPNILFIAVDDLRPELNFYGATHIHSPNLDKLASQSLVFDRAYCSVPTCGASRASILTGVRPTRNRFLTFDTRIDEQVPEAITLPKLFKTHGYTTISNGKVLHVPDDSKSDWDEVWRPSKETLNYFNPDNKELISRKQRGNPFEAARIEDSEYMDGKIAAKGIADLKKLKEAGKPFFMAVGFMKPHLPFNAPQKYWDMYPIETVSLPESYQQPKTTPSKAFHNFGELRTYSNIPEKGALPIEMAKELIQGYYACVSFVDAQIGKLLDELEKEGLAENTIVVLWGDHGWNLGEHKLWCKHCTFETSLHSPLLVKVPGKTNGRHVPNITEFVDIYPSLVELAGLKMPENQLEGESFVPLINGKKRTKNYAVSKFKDAVTLIKGDYFYTEWTNDKGIAYERMLFDHKTDPLELINLAEKEEYKALVSQLAIELREKWGKDFLNK</sequence>
<gene>
    <name evidence="9" type="ORF">FEE95_21590</name>
</gene>
<comment type="similarity">
    <text evidence="2">Belongs to the sulfatase family.</text>
</comment>
<evidence type="ECO:0000256" key="6">
    <source>
        <dbReference type="ARBA" id="ARBA00022837"/>
    </source>
</evidence>
<dbReference type="AlphaFoldDB" id="A0A5S3PDV7"/>
<evidence type="ECO:0000256" key="2">
    <source>
        <dbReference type="ARBA" id="ARBA00008779"/>
    </source>
</evidence>
<dbReference type="PANTHER" id="PTHR45953:SF1">
    <property type="entry name" value="IDURONATE 2-SULFATASE"/>
    <property type="match status" value="1"/>
</dbReference>
<dbReference type="RefSeq" id="WP_138660126.1">
    <property type="nucleotide sequence ID" value="NZ_VATY01000007.1"/>
</dbReference>